<keyword evidence="11" id="KW-0256">Endoplasmic reticulum</keyword>
<evidence type="ECO:0000256" key="27">
    <source>
        <dbReference type="ARBA" id="ARBA00047864"/>
    </source>
</evidence>
<evidence type="ECO:0000256" key="22">
    <source>
        <dbReference type="ARBA" id="ARBA00033301"/>
    </source>
</evidence>
<keyword evidence="16" id="KW-0560">Oxidoreductase</keyword>
<reference evidence="34" key="1">
    <citation type="submission" date="2010-01" db="EMBL/GenBank/DDBJ databases">
        <title>Genome fragments of uncultured bacteria from the North Pacific subtropical Gyre.</title>
        <authorList>
            <person name="Pham V.D."/>
            <person name="Delong E.F."/>
        </authorList>
    </citation>
    <scope>NUCLEOTIDE SEQUENCE</scope>
</reference>
<comment type="catalytic activity">
    <reaction evidence="32">
        <text>N,N-dimethylaniline + NADPH + O2 + H(+) = N,N-dimethylaniline N-oxide + NADP(+) + H2O</text>
        <dbReference type="Rhea" id="RHEA:24468"/>
        <dbReference type="ChEBI" id="CHEBI:15377"/>
        <dbReference type="ChEBI" id="CHEBI:15378"/>
        <dbReference type="ChEBI" id="CHEBI:15379"/>
        <dbReference type="ChEBI" id="CHEBI:16269"/>
        <dbReference type="ChEBI" id="CHEBI:17735"/>
        <dbReference type="ChEBI" id="CHEBI:57783"/>
        <dbReference type="ChEBI" id="CHEBI:58349"/>
        <dbReference type="EC" id="1.14.13.8"/>
    </reaction>
    <physiologicalReaction direction="left-to-right" evidence="32">
        <dbReference type="Rhea" id="RHEA:24469"/>
    </physiologicalReaction>
</comment>
<keyword evidence="14" id="KW-0521">NADP</keyword>
<evidence type="ECO:0000256" key="24">
    <source>
        <dbReference type="ARBA" id="ARBA00047426"/>
    </source>
</evidence>
<dbReference type="SUPFAM" id="SSF51735">
    <property type="entry name" value="NAD(P)-binding Rossmann-fold domains"/>
    <property type="match status" value="1"/>
</dbReference>
<evidence type="ECO:0000256" key="31">
    <source>
        <dbReference type="ARBA" id="ARBA00048990"/>
    </source>
</evidence>
<keyword evidence="18" id="KW-0443">Lipid metabolism</keyword>
<evidence type="ECO:0000256" key="12">
    <source>
        <dbReference type="ARBA" id="ARBA00022827"/>
    </source>
</evidence>
<dbReference type="PRINTS" id="PR01125">
    <property type="entry name" value="FMOXYGENASE5"/>
</dbReference>
<evidence type="ECO:0000256" key="17">
    <source>
        <dbReference type="ARBA" id="ARBA00023033"/>
    </source>
</evidence>
<name>E7C1X3_9GAMM</name>
<dbReference type="EMBL" id="GU567955">
    <property type="protein sequence ID" value="ADI21447.1"/>
    <property type="molecule type" value="Genomic_DNA"/>
</dbReference>
<comment type="similarity">
    <text evidence="4">Belongs to the FMO family.</text>
</comment>
<comment type="catalytic activity">
    <reaction evidence="25">
        <text>heptan-2-one + NADPH + O2 + H(+) = pentyl acetate + NADP(+) + H2O</text>
        <dbReference type="Rhea" id="RHEA:54836"/>
        <dbReference type="ChEBI" id="CHEBI:5672"/>
        <dbReference type="ChEBI" id="CHEBI:15377"/>
        <dbReference type="ChEBI" id="CHEBI:15378"/>
        <dbReference type="ChEBI" id="CHEBI:15379"/>
        <dbReference type="ChEBI" id="CHEBI:57783"/>
        <dbReference type="ChEBI" id="CHEBI:58349"/>
        <dbReference type="ChEBI" id="CHEBI:87362"/>
    </reaction>
    <physiologicalReaction direction="left-to-right" evidence="25">
        <dbReference type="Rhea" id="RHEA:54837"/>
    </physiologicalReaction>
</comment>
<evidence type="ECO:0000256" key="3">
    <source>
        <dbReference type="ARBA" id="ARBA00004524"/>
    </source>
</evidence>
<evidence type="ECO:0000256" key="5">
    <source>
        <dbReference type="ARBA" id="ARBA00012698"/>
    </source>
</evidence>
<proteinExistence type="inferred from homology"/>
<protein>
    <recommendedName>
        <fullName evidence="6">Flavin-containing monooxygenase 5</fullName>
        <ecNumber evidence="5">1.6.3.1</ecNumber>
    </recommendedName>
    <alternativeName>
        <fullName evidence="22">Dimethylaniline monooxygenase [N-oxide-forming] 5</fullName>
    </alternativeName>
    <alternativeName>
        <fullName evidence="20">Dimethylaniline oxidase 5</fullName>
    </alternativeName>
    <alternativeName>
        <fullName evidence="21">NADPH oxidase</fullName>
    </alternativeName>
</protein>
<evidence type="ECO:0000256" key="13">
    <source>
        <dbReference type="ARBA" id="ARBA00022848"/>
    </source>
</evidence>
<evidence type="ECO:0000256" key="10">
    <source>
        <dbReference type="ARBA" id="ARBA00022692"/>
    </source>
</evidence>
<dbReference type="GO" id="GO:0006629">
    <property type="term" value="P:lipid metabolic process"/>
    <property type="evidence" value="ECO:0007669"/>
    <property type="project" value="UniProtKB-KW"/>
</dbReference>
<dbReference type="GO" id="GO:0016174">
    <property type="term" value="F:NAD(P)H oxidase H2O2-forming activity"/>
    <property type="evidence" value="ECO:0007669"/>
    <property type="project" value="UniProtKB-EC"/>
</dbReference>
<comment type="catalytic activity">
    <reaction evidence="27">
        <text>NADPH + O2 + H(+) = H2O2 + NADP(+)</text>
        <dbReference type="Rhea" id="RHEA:11260"/>
        <dbReference type="ChEBI" id="CHEBI:15378"/>
        <dbReference type="ChEBI" id="CHEBI:15379"/>
        <dbReference type="ChEBI" id="CHEBI:16240"/>
        <dbReference type="ChEBI" id="CHEBI:57783"/>
        <dbReference type="ChEBI" id="CHEBI:58349"/>
        <dbReference type="EC" id="1.6.3.1"/>
    </reaction>
    <physiologicalReaction direction="left-to-right" evidence="27">
        <dbReference type="Rhea" id="RHEA:11261"/>
    </physiologicalReaction>
</comment>
<evidence type="ECO:0000256" key="6">
    <source>
        <dbReference type="ARBA" id="ARBA00019213"/>
    </source>
</evidence>
<evidence type="ECO:0000256" key="30">
    <source>
        <dbReference type="ARBA" id="ARBA00048989"/>
    </source>
</evidence>
<evidence type="ECO:0000256" key="14">
    <source>
        <dbReference type="ARBA" id="ARBA00022857"/>
    </source>
</evidence>
<evidence type="ECO:0000256" key="16">
    <source>
        <dbReference type="ARBA" id="ARBA00023002"/>
    </source>
</evidence>
<evidence type="ECO:0000256" key="11">
    <source>
        <dbReference type="ARBA" id="ARBA00022824"/>
    </source>
</evidence>
<comment type="catalytic activity">
    <reaction evidence="28">
        <text>hexan-3-one + NADPH + O2 + H(+) = ethyl butanoate + NADP(+) + H2O</text>
        <dbReference type="Rhea" id="RHEA:54844"/>
        <dbReference type="ChEBI" id="CHEBI:15377"/>
        <dbReference type="ChEBI" id="CHEBI:15378"/>
        <dbReference type="ChEBI" id="CHEBI:15379"/>
        <dbReference type="ChEBI" id="CHEBI:57783"/>
        <dbReference type="ChEBI" id="CHEBI:58349"/>
        <dbReference type="ChEBI" id="CHEBI:88764"/>
        <dbReference type="ChEBI" id="CHEBI:89891"/>
    </reaction>
    <physiologicalReaction direction="left-to-right" evidence="28">
        <dbReference type="Rhea" id="RHEA:54845"/>
    </physiologicalReaction>
</comment>
<dbReference type="GO" id="GO:0004499">
    <property type="term" value="F:N,N-dimethylaniline monooxygenase activity"/>
    <property type="evidence" value="ECO:0007669"/>
    <property type="project" value="InterPro"/>
</dbReference>
<evidence type="ECO:0000256" key="25">
    <source>
        <dbReference type="ARBA" id="ARBA00047574"/>
    </source>
</evidence>
<dbReference type="AlphaFoldDB" id="E7C1X3"/>
<comment type="catalytic activity">
    <reaction evidence="29">
        <text>octan-3-one + NADPH + O2 + H(+) = ethyl hexanoate + NADP(+) + H2O</text>
        <dbReference type="Rhea" id="RHEA:54856"/>
        <dbReference type="ChEBI" id="CHEBI:15377"/>
        <dbReference type="ChEBI" id="CHEBI:15378"/>
        <dbReference type="ChEBI" id="CHEBI:15379"/>
        <dbReference type="ChEBI" id="CHEBI:57783"/>
        <dbReference type="ChEBI" id="CHEBI:58349"/>
        <dbReference type="ChEBI" id="CHEBI:80946"/>
        <dbReference type="ChEBI" id="CHEBI:86055"/>
    </reaction>
    <physiologicalReaction direction="left-to-right" evidence="29">
        <dbReference type="Rhea" id="RHEA:54857"/>
    </physiologicalReaction>
</comment>
<dbReference type="EC" id="1.6.3.1" evidence="5"/>
<evidence type="ECO:0000256" key="8">
    <source>
        <dbReference type="ARBA" id="ARBA00022553"/>
    </source>
</evidence>
<evidence type="ECO:0000256" key="18">
    <source>
        <dbReference type="ARBA" id="ARBA00023098"/>
    </source>
</evidence>
<keyword evidence="17" id="KW-0503">Monooxygenase</keyword>
<dbReference type="PROSITE" id="PS51257">
    <property type="entry name" value="PROKAR_LIPOPROTEIN"/>
    <property type="match status" value="1"/>
</dbReference>
<evidence type="ECO:0000256" key="32">
    <source>
        <dbReference type="ARBA" id="ARBA00049443"/>
    </source>
</evidence>
<evidence type="ECO:0000256" key="7">
    <source>
        <dbReference type="ARBA" id="ARBA00022481"/>
    </source>
</evidence>
<keyword evidence="15" id="KW-1133">Transmembrane helix</keyword>
<keyword evidence="7" id="KW-0488">Methylation</keyword>
<dbReference type="InterPro" id="IPR002257">
    <property type="entry name" value="Flavin_mOase_5"/>
</dbReference>
<keyword evidence="12" id="KW-0274">FAD</keyword>
<dbReference type="PANTHER" id="PTHR23023">
    <property type="entry name" value="DIMETHYLANILINE MONOOXYGENASE"/>
    <property type="match status" value="1"/>
</dbReference>
<comment type="catalytic activity">
    <reaction evidence="31">
        <text>heptan-4-one + NADPH + O2 + H(+) = propyl butanoate + NADP(+) + H2O</text>
        <dbReference type="Rhea" id="RHEA:54852"/>
        <dbReference type="ChEBI" id="CHEBI:15377"/>
        <dbReference type="ChEBI" id="CHEBI:15378"/>
        <dbReference type="ChEBI" id="CHEBI:15379"/>
        <dbReference type="ChEBI" id="CHEBI:57783"/>
        <dbReference type="ChEBI" id="CHEBI:58349"/>
        <dbReference type="ChEBI" id="CHEBI:89484"/>
        <dbReference type="ChEBI" id="CHEBI:89719"/>
    </reaction>
    <physiologicalReaction direction="left-to-right" evidence="31">
        <dbReference type="Rhea" id="RHEA:54853"/>
    </physiologicalReaction>
</comment>
<dbReference type="InterPro" id="IPR020946">
    <property type="entry name" value="Flavin_mOase-like"/>
</dbReference>
<keyword evidence="13" id="KW-0492">Microsome</keyword>
<evidence type="ECO:0000256" key="4">
    <source>
        <dbReference type="ARBA" id="ARBA00009183"/>
    </source>
</evidence>
<evidence type="ECO:0000256" key="26">
    <source>
        <dbReference type="ARBA" id="ARBA00047855"/>
    </source>
</evidence>
<comment type="function">
    <text evidence="23">Acts as a Baeyer-Villiger monooxygenase on a broad range of substrates. Catalyzes the insertion of an oxygen atom into a carbon-carbon bond adjacent to a carbonyl, which converts ketones to esters. Active on diverse carbonyl compounds, whereas soft nucleophiles are mostly non- or poorly reactive. In contrast with other forms of FMO it is non- or poorly active on 'classical' substrates such as drugs, pesticides, and dietary components containing soft nucleophilic heteroatoms. Able to oxidize drug molecules bearing a carbonyl group on an aliphatic chain, such as nabumetone and pentoxifylline. Also, in the absence of substrates, shows slow but yet significant NADPH oxidase activity. Acts as a positive modulator of cholesterol biosynthesis as well as glucose homeostasis, promoting metabolic aging via pleiotropic effects.</text>
</comment>
<evidence type="ECO:0000256" key="21">
    <source>
        <dbReference type="ARBA" id="ARBA00033213"/>
    </source>
</evidence>
<keyword evidence="19" id="KW-0472">Membrane</keyword>
<dbReference type="FunFam" id="3.50.50.60:FF:000159">
    <property type="entry name" value="Dimethylaniline monooxygenase [N-oxide-forming]"/>
    <property type="match status" value="1"/>
</dbReference>
<dbReference type="InterPro" id="IPR036291">
    <property type="entry name" value="NAD(P)-bd_dom_sf"/>
</dbReference>
<dbReference type="Pfam" id="PF00743">
    <property type="entry name" value="FMO-like"/>
    <property type="match status" value="1"/>
</dbReference>
<dbReference type="InterPro" id="IPR000960">
    <property type="entry name" value="Flavin_mOase"/>
</dbReference>
<evidence type="ECO:0000256" key="2">
    <source>
        <dbReference type="ARBA" id="ARBA00004389"/>
    </source>
</evidence>
<evidence type="ECO:0000256" key="28">
    <source>
        <dbReference type="ARBA" id="ARBA00047977"/>
    </source>
</evidence>
<keyword evidence="10" id="KW-0812">Transmembrane</keyword>
<dbReference type="PRINTS" id="PR00370">
    <property type="entry name" value="FMOXYGENASE"/>
</dbReference>
<evidence type="ECO:0000256" key="15">
    <source>
        <dbReference type="ARBA" id="ARBA00022989"/>
    </source>
</evidence>
<evidence type="ECO:0000256" key="1">
    <source>
        <dbReference type="ARBA" id="ARBA00001974"/>
    </source>
</evidence>
<sequence>MIIKKHDICIIGAGTSGISACKNFQEAGLDFICFEASDRIGGNWVFRNKNGMSSAYESLHINTSKEKMQFYDFPMPDHYPDFPHHSHIAEYFEDYVKHFGFKDKILFNTVIKQVTKIDEDRWELISHNEEKYLCNHLIVANGHHWDPKMPRFEGSFDGEVFHSHHYLNPEEPVNCKNKNILIIGAGNSAMDIASELSRKNISNKVFLSIRSPVWVTPKYFGSMTLDHFQRHPSQKKGWIDAIKELIFDIFGEALLTRKIVQAIGKPEDIGLPKPQHKFTQAHPTISSEIQLRIGSGDLIVKKNVSSLAGKAIYFEDNSQENIDVIIYATGYKISFPFFKKSFINVIDNHLPLYKRIFHPEITNLYFIGLIQPLCALMPVVDEQSKMLTKYFQGEFKLPSKEHMRSDAELANNKMLEHYVKSSRHTIQINCTKYTDDLRKQLG</sequence>
<dbReference type="GO" id="GO:0050660">
    <property type="term" value="F:flavin adenine dinucleotide binding"/>
    <property type="evidence" value="ECO:0007669"/>
    <property type="project" value="InterPro"/>
</dbReference>
<dbReference type="SUPFAM" id="SSF51905">
    <property type="entry name" value="FAD/NAD(P)-binding domain"/>
    <property type="match status" value="1"/>
</dbReference>
<comment type="catalytic activity">
    <reaction evidence="24">
        <text>hexan-3-one + NADPH + O2 + H(+) = propyl propanoate + NADP(+) + H2O</text>
        <dbReference type="Rhea" id="RHEA:54848"/>
        <dbReference type="ChEBI" id="CHEBI:15377"/>
        <dbReference type="ChEBI" id="CHEBI:15378"/>
        <dbReference type="ChEBI" id="CHEBI:15379"/>
        <dbReference type="ChEBI" id="CHEBI:57783"/>
        <dbReference type="ChEBI" id="CHEBI:58349"/>
        <dbReference type="ChEBI" id="CHEBI:89828"/>
        <dbReference type="ChEBI" id="CHEBI:89891"/>
    </reaction>
    <physiologicalReaction direction="left-to-right" evidence="24">
        <dbReference type="Rhea" id="RHEA:54849"/>
    </physiologicalReaction>
</comment>
<comment type="catalytic activity">
    <reaction evidence="30">
        <text>(2E)-geranial + NADPH + O2 + H(+) = (1E)-2,6-dimethylhepta-1,5-dien-1-yl formate + NADP(+) + H2O</text>
        <dbReference type="Rhea" id="RHEA:54860"/>
        <dbReference type="ChEBI" id="CHEBI:15377"/>
        <dbReference type="ChEBI" id="CHEBI:15378"/>
        <dbReference type="ChEBI" id="CHEBI:15379"/>
        <dbReference type="ChEBI" id="CHEBI:16980"/>
        <dbReference type="ChEBI" id="CHEBI:57783"/>
        <dbReference type="ChEBI" id="CHEBI:58349"/>
        <dbReference type="ChEBI" id="CHEBI:138375"/>
    </reaction>
    <physiologicalReaction direction="left-to-right" evidence="30">
        <dbReference type="Rhea" id="RHEA:54861"/>
    </physiologicalReaction>
</comment>
<comment type="catalytic activity">
    <reaction evidence="26">
        <text>sulcatone + NADPH + O2 + H(+) = 4-methylpent-3-en-1-yl acetate + NADP(+) + H2O</text>
        <dbReference type="Rhea" id="RHEA:54864"/>
        <dbReference type="ChEBI" id="CHEBI:15377"/>
        <dbReference type="ChEBI" id="CHEBI:15378"/>
        <dbReference type="ChEBI" id="CHEBI:15379"/>
        <dbReference type="ChEBI" id="CHEBI:16310"/>
        <dbReference type="ChEBI" id="CHEBI:57783"/>
        <dbReference type="ChEBI" id="CHEBI:58349"/>
        <dbReference type="ChEBI" id="CHEBI:138373"/>
    </reaction>
    <physiologicalReaction direction="left-to-right" evidence="26">
        <dbReference type="Rhea" id="RHEA:54865"/>
    </physiologicalReaction>
</comment>
<organism evidence="34">
    <name type="scientific">uncultured gamma proteobacterium HF0070_10G19</name>
    <dbReference type="NCBI Taxonomy" id="723565"/>
    <lineage>
        <taxon>Bacteria</taxon>
        <taxon>Pseudomonadati</taxon>
        <taxon>Pseudomonadota</taxon>
        <taxon>Gammaproteobacteria</taxon>
        <taxon>environmental samples</taxon>
    </lineage>
</organism>
<keyword evidence="9" id="KW-0285">Flavoprotein</keyword>
<dbReference type="Gene3D" id="3.50.50.60">
    <property type="entry name" value="FAD/NAD(P)-binding domain"/>
    <property type="match status" value="1"/>
</dbReference>
<comment type="cofactor">
    <cofactor evidence="1">
        <name>FAD</name>
        <dbReference type="ChEBI" id="CHEBI:57692"/>
    </cofactor>
</comment>
<evidence type="ECO:0000256" key="9">
    <source>
        <dbReference type="ARBA" id="ARBA00022630"/>
    </source>
</evidence>
<evidence type="ECO:0000256" key="20">
    <source>
        <dbReference type="ARBA" id="ARBA00029728"/>
    </source>
</evidence>
<dbReference type="GO" id="GO:0050661">
    <property type="term" value="F:NADP binding"/>
    <property type="evidence" value="ECO:0007669"/>
    <property type="project" value="InterPro"/>
</dbReference>
<comment type="catalytic activity">
    <reaction evidence="33">
        <text>octan-3-one + NADPH + O2 + H(+) = pentyl propanoate + NADP(+) + H2O</text>
        <dbReference type="Rhea" id="RHEA:54840"/>
        <dbReference type="ChEBI" id="CHEBI:15377"/>
        <dbReference type="ChEBI" id="CHEBI:15378"/>
        <dbReference type="ChEBI" id="CHEBI:15379"/>
        <dbReference type="ChEBI" id="CHEBI:57783"/>
        <dbReference type="ChEBI" id="CHEBI:58349"/>
        <dbReference type="ChEBI" id="CHEBI:80946"/>
        <dbReference type="ChEBI" id="CHEBI:87373"/>
    </reaction>
    <physiologicalReaction direction="left-to-right" evidence="33">
        <dbReference type="Rhea" id="RHEA:54841"/>
    </physiologicalReaction>
</comment>
<evidence type="ECO:0000256" key="33">
    <source>
        <dbReference type="ARBA" id="ARBA00049475"/>
    </source>
</evidence>
<evidence type="ECO:0000256" key="29">
    <source>
        <dbReference type="ARBA" id="ARBA00048459"/>
    </source>
</evidence>
<dbReference type="InterPro" id="IPR050346">
    <property type="entry name" value="FMO-like"/>
</dbReference>
<keyword evidence="8" id="KW-0597">Phosphoprotein</keyword>
<comment type="subcellular location">
    <subcellularLocation>
        <location evidence="2">Endoplasmic reticulum membrane</location>
        <topology evidence="2">Single-pass membrane protein</topology>
    </subcellularLocation>
    <subcellularLocation>
        <location evidence="3">Microsome membrane</location>
    </subcellularLocation>
</comment>
<evidence type="ECO:0000256" key="23">
    <source>
        <dbReference type="ARBA" id="ARBA00045722"/>
    </source>
</evidence>
<evidence type="ECO:0000313" key="34">
    <source>
        <dbReference type="EMBL" id="ADI21447.1"/>
    </source>
</evidence>
<evidence type="ECO:0000256" key="19">
    <source>
        <dbReference type="ARBA" id="ARBA00023136"/>
    </source>
</evidence>
<dbReference type="PIRSF" id="PIRSF000332">
    <property type="entry name" value="FMO"/>
    <property type="match status" value="1"/>
</dbReference>
<accession>E7C1X3</accession>
<dbReference type="InterPro" id="IPR036188">
    <property type="entry name" value="FAD/NAD-bd_sf"/>
</dbReference>